<dbReference type="GO" id="GO:0003677">
    <property type="term" value="F:DNA binding"/>
    <property type="evidence" value="ECO:0007669"/>
    <property type="project" value="InterPro"/>
</dbReference>
<accession>A0A931IL66</accession>
<feature type="region of interest" description="Disordered" evidence="2">
    <location>
        <begin position="1"/>
        <end position="29"/>
    </location>
</feature>
<dbReference type="AlphaFoldDB" id="A0A931IL66"/>
<sequence>MHRSRLDGAARTAGLEGVTPHELRHAAASPAVSRGASVLAMQRMLGHAKPSATLNFYSDLFDDDVAARLDAARTSFPLRTNCVRNRGPWARVS</sequence>
<keyword evidence="5" id="KW-1185">Reference proteome</keyword>
<dbReference type="Pfam" id="PF00589">
    <property type="entry name" value="Phage_integrase"/>
    <property type="match status" value="1"/>
</dbReference>
<keyword evidence="1" id="KW-0233">DNA recombination</keyword>
<gene>
    <name evidence="4" type="ORF">IT779_35285</name>
</gene>
<dbReference type="Gene3D" id="1.10.443.10">
    <property type="entry name" value="Intergrase catalytic core"/>
    <property type="match status" value="1"/>
</dbReference>
<dbReference type="PROSITE" id="PS51898">
    <property type="entry name" value="TYR_RECOMBINASE"/>
    <property type="match status" value="1"/>
</dbReference>
<evidence type="ECO:0000256" key="2">
    <source>
        <dbReference type="SAM" id="MobiDB-lite"/>
    </source>
</evidence>
<dbReference type="GO" id="GO:0006310">
    <property type="term" value="P:DNA recombination"/>
    <property type="evidence" value="ECO:0007669"/>
    <property type="project" value="UniProtKB-KW"/>
</dbReference>
<name>A0A931IL66_9NOCA</name>
<dbReference type="InterPro" id="IPR011010">
    <property type="entry name" value="DNA_brk_join_enz"/>
</dbReference>
<dbReference type="EMBL" id="JADMLG010000026">
    <property type="protein sequence ID" value="MBH0781548.1"/>
    <property type="molecule type" value="Genomic_DNA"/>
</dbReference>
<reference evidence="4" key="1">
    <citation type="submission" date="2020-11" db="EMBL/GenBank/DDBJ databases">
        <title>Nocardia NEAU-351.nov., a novel actinomycete isolated from the cow dung.</title>
        <authorList>
            <person name="Zhang X."/>
        </authorList>
    </citation>
    <scope>NUCLEOTIDE SEQUENCE</scope>
    <source>
        <strain evidence="4">NEAU-351</strain>
    </source>
</reference>
<dbReference type="SUPFAM" id="SSF56349">
    <property type="entry name" value="DNA breaking-rejoining enzymes"/>
    <property type="match status" value="1"/>
</dbReference>
<proteinExistence type="predicted"/>
<comment type="caution">
    <text evidence="4">The sequence shown here is derived from an EMBL/GenBank/DDBJ whole genome shotgun (WGS) entry which is preliminary data.</text>
</comment>
<evidence type="ECO:0000259" key="3">
    <source>
        <dbReference type="PROSITE" id="PS51898"/>
    </source>
</evidence>
<feature type="domain" description="Tyr recombinase" evidence="3">
    <location>
        <begin position="1"/>
        <end position="70"/>
    </location>
</feature>
<dbReference type="RefSeq" id="WP_196153836.1">
    <property type="nucleotide sequence ID" value="NZ_JADMLG010000026.1"/>
</dbReference>
<dbReference type="InterPro" id="IPR013762">
    <property type="entry name" value="Integrase-like_cat_sf"/>
</dbReference>
<evidence type="ECO:0000313" key="4">
    <source>
        <dbReference type="EMBL" id="MBH0781548.1"/>
    </source>
</evidence>
<protein>
    <submittedName>
        <fullName evidence="4">Tyrosine-type recombinase/integrase</fullName>
    </submittedName>
</protein>
<evidence type="ECO:0000313" key="5">
    <source>
        <dbReference type="Proteomes" id="UP000655751"/>
    </source>
</evidence>
<dbReference type="GO" id="GO:0015074">
    <property type="term" value="P:DNA integration"/>
    <property type="evidence" value="ECO:0007669"/>
    <property type="project" value="InterPro"/>
</dbReference>
<dbReference type="InterPro" id="IPR002104">
    <property type="entry name" value="Integrase_catalytic"/>
</dbReference>
<dbReference type="Proteomes" id="UP000655751">
    <property type="component" value="Unassembled WGS sequence"/>
</dbReference>
<organism evidence="4 5">
    <name type="scientific">Nocardia bovistercoris</name>
    <dbReference type="NCBI Taxonomy" id="2785916"/>
    <lineage>
        <taxon>Bacteria</taxon>
        <taxon>Bacillati</taxon>
        <taxon>Actinomycetota</taxon>
        <taxon>Actinomycetes</taxon>
        <taxon>Mycobacteriales</taxon>
        <taxon>Nocardiaceae</taxon>
        <taxon>Nocardia</taxon>
    </lineage>
</organism>
<evidence type="ECO:0000256" key="1">
    <source>
        <dbReference type="ARBA" id="ARBA00023172"/>
    </source>
</evidence>